<dbReference type="InterPro" id="IPR003169">
    <property type="entry name" value="GYF"/>
</dbReference>
<dbReference type="Gene3D" id="3.30.1490.40">
    <property type="match status" value="1"/>
</dbReference>
<dbReference type="SMART" id="SM00444">
    <property type="entry name" value="GYF"/>
    <property type="match status" value="1"/>
</dbReference>
<evidence type="ECO:0000313" key="3">
    <source>
        <dbReference type="Proteomes" id="UP001412067"/>
    </source>
</evidence>
<comment type="caution">
    <text evidence="2">The sequence shown here is derived from an EMBL/GenBank/DDBJ whole genome shotgun (WGS) entry which is preliminary data.</text>
</comment>
<proteinExistence type="predicted"/>
<sequence length="104" mass="11894">MGRPVHKASPRRDAGCFSKANVDTVVIEIDYEEDADHKGPSNPVNRSEEKIWNYKDPSGNVQGPFSLSALRYWKEQGFFDEDFTIWRTQSHEDAIPLTVALIRN</sequence>
<evidence type="ECO:0000313" key="2">
    <source>
        <dbReference type="EMBL" id="KAK8969865.1"/>
    </source>
</evidence>
<dbReference type="Pfam" id="PF02213">
    <property type="entry name" value="GYF"/>
    <property type="match status" value="1"/>
</dbReference>
<accession>A0ABR2N062</accession>
<name>A0ABR2N062_9ASPA</name>
<dbReference type="InterPro" id="IPR035445">
    <property type="entry name" value="GYF-like_dom_sf"/>
</dbReference>
<dbReference type="SUPFAM" id="SSF55277">
    <property type="entry name" value="GYF domain"/>
    <property type="match status" value="1"/>
</dbReference>
<reference evidence="2 3" key="1">
    <citation type="journal article" date="2022" name="Nat. Plants">
        <title>Genomes of leafy and leafless Platanthera orchids illuminate the evolution of mycoheterotrophy.</title>
        <authorList>
            <person name="Li M.H."/>
            <person name="Liu K.W."/>
            <person name="Li Z."/>
            <person name="Lu H.C."/>
            <person name="Ye Q.L."/>
            <person name="Zhang D."/>
            <person name="Wang J.Y."/>
            <person name="Li Y.F."/>
            <person name="Zhong Z.M."/>
            <person name="Liu X."/>
            <person name="Yu X."/>
            <person name="Liu D.K."/>
            <person name="Tu X.D."/>
            <person name="Liu B."/>
            <person name="Hao Y."/>
            <person name="Liao X.Y."/>
            <person name="Jiang Y.T."/>
            <person name="Sun W.H."/>
            <person name="Chen J."/>
            <person name="Chen Y.Q."/>
            <person name="Ai Y."/>
            <person name="Zhai J.W."/>
            <person name="Wu S.S."/>
            <person name="Zhou Z."/>
            <person name="Hsiao Y.Y."/>
            <person name="Wu W.L."/>
            <person name="Chen Y.Y."/>
            <person name="Lin Y.F."/>
            <person name="Hsu J.L."/>
            <person name="Li C.Y."/>
            <person name="Wang Z.W."/>
            <person name="Zhao X."/>
            <person name="Zhong W.Y."/>
            <person name="Ma X.K."/>
            <person name="Ma L."/>
            <person name="Huang J."/>
            <person name="Chen G.Z."/>
            <person name="Huang M.Z."/>
            <person name="Huang L."/>
            <person name="Peng D.H."/>
            <person name="Luo Y.B."/>
            <person name="Zou S.Q."/>
            <person name="Chen S.P."/>
            <person name="Lan S."/>
            <person name="Tsai W.C."/>
            <person name="Van de Peer Y."/>
            <person name="Liu Z.J."/>
        </authorList>
    </citation>
    <scope>NUCLEOTIDE SEQUENCE [LARGE SCALE GENOMIC DNA]</scope>
    <source>
        <strain evidence="2">Lor288</strain>
    </source>
</reference>
<dbReference type="PANTHER" id="PTHR46695">
    <property type="entry name" value="ZINC FINGER CCCH DOMAIN-CONTAINING PROTEIN 44-RELATED"/>
    <property type="match status" value="1"/>
</dbReference>
<keyword evidence="3" id="KW-1185">Reference proteome</keyword>
<dbReference type="EMBL" id="JBBWWR010000002">
    <property type="protein sequence ID" value="KAK8969865.1"/>
    <property type="molecule type" value="Genomic_DNA"/>
</dbReference>
<protein>
    <submittedName>
        <fullName evidence="2">Zinc finger CCCH domain-containing protein 19</fullName>
    </submittedName>
</protein>
<evidence type="ECO:0000259" key="1">
    <source>
        <dbReference type="PROSITE" id="PS50829"/>
    </source>
</evidence>
<gene>
    <name evidence="2" type="primary">NERD</name>
    <name evidence="2" type="ORF">KSP40_PGU008707</name>
</gene>
<dbReference type="PANTHER" id="PTHR46695:SF5">
    <property type="entry name" value="RNA POLYMERASE-ASSOCIATED PROTEIN RTF1 HOMOLOG"/>
    <property type="match status" value="1"/>
</dbReference>
<dbReference type="PROSITE" id="PS50829">
    <property type="entry name" value="GYF"/>
    <property type="match status" value="1"/>
</dbReference>
<dbReference type="Proteomes" id="UP001412067">
    <property type="component" value="Unassembled WGS sequence"/>
</dbReference>
<feature type="domain" description="GYF" evidence="1">
    <location>
        <begin position="49"/>
        <end position="103"/>
    </location>
</feature>
<organism evidence="2 3">
    <name type="scientific">Platanthera guangdongensis</name>
    <dbReference type="NCBI Taxonomy" id="2320717"/>
    <lineage>
        <taxon>Eukaryota</taxon>
        <taxon>Viridiplantae</taxon>
        <taxon>Streptophyta</taxon>
        <taxon>Embryophyta</taxon>
        <taxon>Tracheophyta</taxon>
        <taxon>Spermatophyta</taxon>
        <taxon>Magnoliopsida</taxon>
        <taxon>Liliopsida</taxon>
        <taxon>Asparagales</taxon>
        <taxon>Orchidaceae</taxon>
        <taxon>Orchidoideae</taxon>
        <taxon>Orchideae</taxon>
        <taxon>Orchidinae</taxon>
        <taxon>Platanthera</taxon>
    </lineage>
</organism>